<evidence type="ECO:0000313" key="3">
    <source>
        <dbReference type="Proteomes" id="UP000240527"/>
    </source>
</evidence>
<feature type="signal peptide" evidence="1">
    <location>
        <begin position="1"/>
        <end position="21"/>
    </location>
</feature>
<protein>
    <submittedName>
        <fullName evidence="2">Uncharacterized protein</fullName>
    </submittedName>
</protein>
<keyword evidence="3" id="KW-1185">Reference proteome</keyword>
<feature type="chain" id="PRO_5047244884" evidence="1">
    <location>
        <begin position="22"/>
        <end position="112"/>
    </location>
</feature>
<dbReference type="RefSeq" id="WP_013078910.1">
    <property type="nucleotide sequence ID" value="NZ_CP027850.1"/>
</dbReference>
<evidence type="ECO:0000313" key="2">
    <source>
        <dbReference type="EMBL" id="AVQ01992.1"/>
    </source>
</evidence>
<sequence>MMRLPIATGLLALTLATGAFAQTPAPAAKPAAAPAAPASSAKLSSASLVGDILDNPKAKAVLVKHIPEIGKDDQIEQARGMALRDLQQYAPDTLTDEMLKKIDADLAALPSN</sequence>
<organism evidence="2 3">
    <name type="scientific">Caulobacter segnis</name>
    <dbReference type="NCBI Taxonomy" id="88688"/>
    <lineage>
        <taxon>Bacteria</taxon>
        <taxon>Pseudomonadati</taxon>
        <taxon>Pseudomonadota</taxon>
        <taxon>Alphaproteobacteria</taxon>
        <taxon>Caulobacterales</taxon>
        <taxon>Caulobacteraceae</taxon>
        <taxon>Caulobacter</taxon>
    </lineage>
</organism>
<name>A0ABN5IT12_9CAUL</name>
<keyword evidence="1" id="KW-0732">Signal</keyword>
<dbReference type="EMBL" id="CP027850">
    <property type="protein sequence ID" value="AVQ01992.1"/>
    <property type="molecule type" value="Genomic_DNA"/>
</dbReference>
<proteinExistence type="predicted"/>
<gene>
    <name evidence="2" type="ORF">B7G68_09125</name>
</gene>
<dbReference type="Proteomes" id="UP000240527">
    <property type="component" value="Chromosome"/>
</dbReference>
<accession>A0ABN5IT12</accession>
<reference evidence="2 3" key="1">
    <citation type="journal article" date="2015" name="Biotechnol. Bioeng.">
        <title>Genome sequence and phenotypic characterization of Caulobacter segnis.</title>
        <authorList>
            <person name="Patel S."/>
            <person name="Fletcher B."/>
            <person name="Scott D.C."/>
            <person name="Ely B."/>
        </authorList>
    </citation>
    <scope>NUCLEOTIDE SEQUENCE [LARGE SCALE GENOMIC DNA]</scope>
    <source>
        <strain evidence="2 3">TK0059</strain>
    </source>
</reference>
<evidence type="ECO:0000256" key="1">
    <source>
        <dbReference type="SAM" id="SignalP"/>
    </source>
</evidence>